<evidence type="ECO:0000313" key="9">
    <source>
        <dbReference type="Proteomes" id="UP000193685"/>
    </source>
</evidence>
<dbReference type="InterPro" id="IPR021133">
    <property type="entry name" value="HEAT_type_2"/>
</dbReference>
<feature type="domain" description="Vacuolar protein 14 C-terminal Fig4-binding" evidence="7">
    <location>
        <begin position="541"/>
        <end position="719"/>
    </location>
</feature>
<dbReference type="OMA" id="QCYQHVS"/>
<dbReference type="GeneID" id="63784239"/>
<dbReference type="PANTHER" id="PTHR16023">
    <property type="entry name" value="TAX1 BINDING PROTEIN-RELATED"/>
    <property type="match status" value="1"/>
</dbReference>
<dbReference type="GO" id="GO:0000329">
    <property type="term" value="C:fungal-type vacuole membrane"/>
    <property type="evidence" value="ECO:0007669"/>
    <property type="project" value="TreeGrafter"/>
</dbReference>
<gene>
    <name evidence="8" type="ORF">BCR37DRAFT_345776</name>
</gene>
<reference evidence="8 9" key="1">
    <citation type="submission" date="2016-07" db="EMBL/GenBank/DDBJ databases">
        <title>Pervasive Adenine N6-methylation of Active Genes in Fungi.</title>
        <authorList>
            <consortium name="DOE Joint Genome Institute"/>
            <person name="Mondo S.J."/>
            <person name="Dannebaum R.O."/>
            <person name="Kuo R.C."/>
            <person name="Labutti K."/>
            <person name="Haridas S."/>
            <person name="Kuo A."/>
            <person name="Salamov A."/>
            <person name="Ahrendt S.R."/>
            <person name="Lipzen A."/>
            <person name="Sullivan W."/>
            <person name="Andreopoulos W.B."/>
            <person name="Clum A."/>
            <person name="Lindquist E."/>
            <person name="Daum C."/>
            <person name="Ramamoorthy G.K."/>
            <person name="Gryganskyi A."/>
            <person name="Culley D."/>
            <person name="Magnuson J.K."/>
            <person name="James T.Y."/>
            <person name="O'Malley M.A."/>
            <person name="Stajich J.E."/>
            <person name="Spatafora J.W."/>
            <person name="Visel A."/>
            <person name="Grigoriev I.V."/>
        </authorList>
    </citation>
    <scope>NUCLEOTIDE SEQUENCE [LARGE SCALE GENOMIC DNA]</scope>
    <source>
        <strain evidence="8 9">12-1054</strain>
    </source>
</reference>
<dbReference type="Gene3D" id="1.25.10.10">
    <property type="entry name" value="Leucine-rich Repeat Variant"/>
    <property type="match status" value="2"/>
</dbReference>
<evidence type="ECO:0000259" key="7">
    <source>
        <dbReference type="Pfam" id="PF11916"/>
    </source>
</evidence>
<dbReference type="InterPro" id="IPR021841">
    <property type="entry name" value="VAC14_Fig4p-bd"/>
</dbReference>
<dbReference type="Pfam" id="PF12755">
    <property type="entry name" value="Vac14_Fab1_bd"/>
    <property type="match status" value="1"/>
</dbReference>
<organism evidence="8 9">
    <name type="scientific">Protomyces lactucae-debilis</name>
    <dbReference type="NCBI Taxonomy" id="2754530"/>
    <lineage>
        <taxon>Eukaryota</taxon>
        <taxon>Fungi</taxon>
        <taxon>Dikarya</taxon>
        <taxon>Ascomycota</taxon>
        <taxon>Taphrinomycotina</taxon>
        <taxon>Taphrinomycetes</taxon>
        <taxon>Taphrinales</taxon>
        <taxon>Protomycetaceae</taxon>
        <taxon>Protomyces</taxon>
    </lineage>
</organism>
<evidence type="ECO:0000313" key="8">
    <source>
        <dbReference type="EMBL" id="ORY84502.1"/>
    </source>
</evidence>
<feature type="repeat" description="HEAT" evidence="5">
    <location>
        <begin position="87"/>
        <end position="122"/>
    </location>
</feature>
<dbReference type="STRING" id="56484.A0A1Y2FKJ4"/>
<dbReference type="AlphaFoldDB" id="A0A1Y2FKJ4"/>
<dbReference type="Proteomes" id="UP000193685">
    <property type="component" value="Unassembled WGS sequence"/>
</dbReference>
<name>A0A1Y2FKJ4_PROLT</name>
<dbReference type="RefSeq" id="XP_040726520.1">
    <property type="nucleotide sequence ID" value="XM_040867640.1"/>
</dbReference>
<dbReference type="PANTHER" id="PTHR16023:SF0">
    <property type="entry name" value="PROTEIN VAC14 HOMOLOG"/>
    <property type="match status" value="1"/>
</dbReference>
<evidence type="ECO:0000256" key="4">
    <source>
        <dbReference type="ARBA" id="ARBA00023136"/>
    </source>
</evidence>
<dbReference type="InterPro" id="IPR026825">
    <property type="entry name" value="Vac14"/>
</dbReference>
<evidence type="ECO:0000256" key="3">
    <source>
        <dbReference type="ARBA" id="ARBA00022737"/>
    </source>
</evidence>
<evidence type="ECO:0000256" key="2">
    <source>
        <dbReference type="ARBA" id="ARBA00010225"/>
    </source>
</evidence>
<dbReference type="GO" id="GO:0006661">
    <property type="term" value="P:phosphatidylinositol biosynthetic process"/>
    <property type="evidence" value="ECO:0007669"/>
    <property type="project" value="InterPro"/>
</dbReference>
<dbReference type="EMBL" id="MCFI01000006">
    <property type="protein sequence ID" value="ORY84502.1"/>
    <property type="molecule type" value="Genomic_DNA"/>
</dbReference>
<dbReference type="SUPFAM" id="SSF48371">
    <property type="entry name" value="ARM repeat"/>
    <property type="match status" value="1"/>
</dbReference>
<dbReference type="InterPro" id="IPR016024">
    <property type="entry name" value="ARM-type_fold"/>
</dbReference>
<accession>A0A1Y2FKJ4</accession>
<protein>
    <submittedName>
        <fullName evidence="8">Vacuolar protein 14 C-terminal Fig4p binding-domain-containing protein</fullName>
    </submittedName>
</protein>
<evidence type="ECO:0000256" key="6">
    <source>
        <dbReference type="SAM" id="MobiDB-lite"/>
    </source>
</evidence>
<comment type="similarity">
    <text evidence="2">Belongs to the VAC14 family.</text>
</comment>
<dbReference type="GO" id="GO:0070772">
    <property type="term" value="C:PAS complex"/>
    <property type="evidence" value="ECO:0007669"/>
    <property type="project" value="InterPro"/>
</dbReference>
<dbReference type="InterPro" id="IPR011989">
    <property type="entry name" value="ARM-like"/>
</dbReference>
<dbReference type="OrthoDB" id="5574975at2759"/>
<sequence length="779" mass="86713">MEETIAAGLANKIYEKRKVAAYELEKLIRDAAQSQDHAKVQAVIDQLCNDFIGTSQKAARSVSGGLIGLAATSIALGKGLAVHLDLIIPSVLSCFSNQDARIRYYSTESLYNIAKVAKGEILLYFNEIFDALCRLSADSEISVKNGAELLDRLIKDIVSEKATEYVSVLQSSPFASPSVAPLKSGEALYSTNGRDRHTAFSLNKFIPLLSERMYVLNPFTRIFLVSWITVLNSIPDLDLVVHLPQFLDGILNFLSDSHQDVRIATSKLLADFLAEIKKIADVKRIQANTKRSKYRVADSSHRSSVNLDISGTKEKSLTPADIEQDGKDDGHPDDEDEGSLSGLDLFIDYTALVRILLRHLNSHEEAIQLTALTWLSEFFSICPLAVLEFMPKLLEVFLPTISHDAKAMVKAASEVNDKSLKLIRSVIDGTPLPDGSLALLDSVDLDFGATVSAATIQLLDDHVDTRVSALGWLMELHRMAPSKILTLEDGTFPILLKTLSDTSEKVVTKDLQLLAQISSNSADDYFKALCSNLLTLFSSDRKLLETRGSLIIRQLSIYLNAERIYRTLAESLEKEDDLEFGSTMVQHLNNNLLTAPELFDLRKRLRNMDSRDGQSFFTALYRCFCHNAVATFSLCLLAQAYEQAFNLLQIFADLEITIHLLIQIDKLVHLLESPIFTYLRLQLLDNDRYPFLHKCLYGLLMLLPQTSAFTILRNRLNSIQSIPAAKATQTAISGTVRKGKDEVPFAELLAKFRSVQVKHERARQISSGASIAPKSQRRI</sequence>
<feature type="region of interest" description="Disordered" evidence="6">
    <location>
        <begin position="318"/>
        <end position="337"/>
    </location>
</feature>
<evidence type="ECO:0000256" key="1">
    <source>
        <dbReference type="ARBA" id="ARBA00004308"/>
    </source>
</evidence>
<evidence type="ECO:0000256" key="5">
    <source>
        <dbReference type="PROSITE-ProRule" id="PRU00103"/>
    </source>
</evidence>
<comment type="caution">
    <text evidence="8">The sequence shown here is derived from an EMBL/GenBank/DDBJ whole genome shotgun (WGS) entry which is preliminary data.</text>
</comment>
<dbReference type="PROSITE" id="PS50077">
    <property type="entry name" value="HEAT_REPEAT"/>
    <property type="match status" value="1"/>
</dbReference>
<keyword evidence="9" id="KW-1185">Reference proteome</keyword>
<keyword evidence="4" id="KW-0472">Membrane</keyword>
<dbReference type="GO" id="GO:0010008">
    <property type="term" value="C:endosome membrane"/>
    <property type="evidence" value="ECO:0007669"/>
    <property type="project" value="TreeGrafter"/>
</dbReference>
<dbReference type="Pfam" id="PF11916">
    <property type="entry name" value="Vac14_Fig4_bd"/>
    <property type="match status" value="1"/>
</dbReference>
<proteinExistence type="inferred from homology"/>
<keyword evidence="3" id="KW-0677">Repeat</keyword>
<comment type="subcellular location">
    <subcellularLocation>
        <location evidence="1">Endomembrane system</location>
    </subcellularLocation>
</comment>